<evidence type="ECO:0000313" key="1">
    <source>
        <dbReference type="EMBL" id="KRX32921.1"/>
    </source>
</evidence>
<comment type="caution">
    <text evidence="1">The sequence shown here is derived from an EMBL/GenBank/DDBJ whole genome shotgun (WGS) entry which is preliminary data.</text>
</comment>
<organism evidence="1 2">
    <name type="scientific">Trichinella murrelli</name>
    <dbReference type="NCBI Taxonomy" id="144512"/>
    <lineage>
        <taxon>Eukaryota</taxon>
        <taxon>Metazoa</taxon>
        <taxon>Ecdysozoa</taxon>
        <taxon>Nematoda</taxon>
        <taxon>Enoplea</taxon>
        <taxon>Dorylaimia</taxon>
        <taxon>Trichinellida</taxon>
        <taxon>Trichinellidae</taxon>
        <taxon>Trichinella</taxon>
    </lineage>
</organism>
<dbReference type="Proteomes" id="UP000055048">
    <property type="component" value="Unassembled WGS sequence"/>
</dbReference>
<dbReference type="EMBL" id="JYDJ01000992">
    <property type="protein sequence ID" value="KRX32921.1"/>
    <property type="molecule type" value="Genomic_DNA"/>
</dbReference>
<gene>
    <name evidence="1" type="ORF">T05_15005</name>
</gene>
<reference evidence="1 2" key="1">
    <citation type="submission" date="2015-01" db="EMBL/GenBank/DDBJ databases">
        <title>Evolution of Trichinella species and genotypes.</title>
        <authorList>
            <person name="Korhonen P.K."/>
            <person name="Edoardo P."/>
            <person name="Giuseppe L.R."/>
            <person name="Gasser R.B."/>
        </authorList>
    </citation>
    <scope>NUCLEOTIDE SEQUENCE [LARGE SCALE GENOMIC DNA]</scope>
    <source>
        <strain evidence="1">ISS417</strain>
    </source>
</reference>
<name>A0A0V0T1K8_9BILA</name>
<proteinExistence type="predicted"/>
<dbReference type="OrthoDB" id="5914670at2759"/>
<keyword evidence="2" id="KW-1185">Reference proteome</keyword>
<accession>A0A0V0T1K8</accession>
<sequence>MDTLIQQVLSGNVTVDWTDDKQPPWNVNSVNTWTSNHLEAWHNRLNKIAEQAVIETPINQFLSGNPASGSIRQISNWYAENQRRGMMYKGLYISNRRTLEWFLEALMYLMTEPI</sequence>
<evidence type="ECO:0000313" key="2">
    <source>
        <dbReference type="Proteomes" id="UP000055048"/>
    </source>
</evidence>
<dbReference type="AlphaFoldDB" id="A0A0V0T1K8"/>
<protein>
    <submittedName>
        <fullName evidence="1">Uncharacterized protein</fullName>
    </submittedName>
</protein>